<comment type="caution">
    <text evidence="2">The sequence shown here is derived from an EMBL/GenBank/DDBJ whole genome shotgun (WGS) entry which is preliminary data.</text>
</comment>
<evidence type="ECO:0000313" key="3">
    <source>
        <dbReference type="Proteomes" id="UP001251870"/>
    </source>
</evidence>
<gene>
    <name evidence="2" type="ORF">RIL96_12685</name>
</gene>
<keyword evidence="1" id="KW-0732">Signal</keyword>
<dbReference type="EMBL" id="JAVKGR010000027">
    <property type="protein sequence ID" value="MDR8020416.1"/>
    <property type="molecule type" value="Genomic_DNA"/>
</dbReference>
<protein>
    <submittedName>
        <fullName evidence="2">Uncharacterized protein</fullName>
    </submittedName>
</protein>
<proteinExistence type="predicted"/>
<organism evidence="2 3">
    <name type="scientific">Nesterenkonia aerolata</name>
    <dbReference type="NCBI Taxonomy" id="3074079"/>
    <lineage>
        <taxon>Bacteria</taxon>
        <taxon>Bacillati</taxon>
        <taxon>Actinomycetota</taxon>
        <taxon>Actinomycetes</taxon>
        <taxon>Micrococcales</taxon>
        <taxon>Micrococcaceae</taxon>
        <taxon>Nesterenkonia</taxon>
    </lineage>
</organism>
<accession>A0ABU2DV72</accession>
<dbReference type="Proteomes" id="UP001251870">
    <property type="component" value="Unassembled WGS sequence"/>
</dbReference>
<reference evidence="2 3" key="1">
    <citation type="submission" date="2023-09" db="EMBL/GenBank/DDBJ databases">
        <title>Description of three actinobacteria isolated from air of manufacturing shop in a pharmaceutical factory.</title>
        <authorList>
            <person name="Zhang D.-F."/>
        </authorList>
    </citation>
    <scope>NUCLEOTIDE SEQUENCE [LARGE SCALE GENOMIC DNA]</scope>
    <source>
        <strain evidence="2 3">LY-0111</strain>
    </source>
</reference>
<evidence type="ECO:0000256" key="1">
    <source>
        <dbReference type="SAM" id="SignalP"/>
    </source>
</evidence>
<dbReference type="RefSeq" id="WP_310549398.1">
    <property type="nucleotide sequence ID" value="NZ_JAVKGR010000027.1"/>
</dbReference>
<name>A0ABU2DV72_9MICC</name>
<keyword evidence="3" id="KW-1185">Reference proteome</keyword>
<feature type="signal peptide" evidence="1">
    <location>
        <begin position="1"/>
        <end position="31"/>
    </location>
</feature>
<feature type="chain" id="PRO_5047022273" evidence="1">
    <location>
        <begin position="32"/>
        <end position="82"/>
    </location>
</feature>
<sequence>METKTKKMQLGLAGVLSAVLAFGMGAAPASGATAEEDAPAEENISEENADAQLDVADESGFEGSLLEGALRRAAGWICRDPG</sequence>
<evidence type="ECO:0000313" key="2">
    <source>
        <dbReference type="EMBL" id="MDR8020416.1"/>
    </source>
</evidence>